<reference evidence="2" key="1">
    <citation type="submission" date="2019-06" db="EMBL/GenBank/DDBJ databases">
        <authorList>
            <person name="Zheng W."/>
        </authorList>
    </citation>
    <scope>NUCLEOTIDE SEQUENCE</scope>
    <source>
        <strain evidence="2">QDHG01</strain>
    </source>
</reference>
<dbReference type="Proteomes" id="UP000785679">
    <property type="component" value="Unassembled WGS sequence"/>
</dbReference>
<organism evidence="2 3">
    <name type="scientific">Halteria grandinella</name>
    <dbReference type="NCBI Taxonomy" id="5974"/>
    <lineage>
        <taxon>Eukaryota</taxon>
        <taxon>Sar</taxon>
        <taxon>Alveolata</taxon>
        <taxon>Ciliophora</taxon>
        <taxon>Intramacronucleata</taxon>
        <taxon>Spirotrichea</taxon>
        <taxon>Stichotrichia</taxon>
        <taxon>Sporadotrichida</taxon>
        <taxon>Halteriidae</taxon>
        <taxon>Halteria</taxon>
    </lineage>
</organism>
<accession>A0A8J8NUQ1</accession>
<dbReference type="AlphaFoldDB" id="A0A8J8NUQ1"/>
<comment type="caution">
    <text evidence="2">The sequence shown here is derived from an EMBL/GenBank/DDBJ whole genome shotgun (WGS) entry which is preliminary data.</text>
</comment>
<evidence type="ECO:0000256" key="1">
    <source>
        <dbReference type="SAM" id="MobiDB-lite"/>
    </source>
</evidence>
<keyword evidence="3" id="KW-1185">Reference proteome</keyword>
<evidence type="ECO:0000313" key="3">
    <source>
        <dbReference type="Proteomes" id="UP000785679"/>
    </source>
</evidence>
<feature type="compositionally biased region" description="Basic and acidic residues" evidence="1">
    <location>
        <begin position="396"/>
        <end position="413"/>
    </location>
</feature>
<evidence type="ECO:0000313" key="2">
    <source>
        <dbReference type="EMBL" id="TNV81059.1"/>
    </source>
</evidence>
<proteinExistence type="predicted"/>
<feature type="region of interest" description="Disordered" evidence="1">
    <location>
        <begin position="541"/>
        <end position="573"/>
    </location>
</feature>
<sequence length="573" mass="68494">MTHYKQLLKVRWDTESPKFKLACFKLGIEKGKLEIKSREEIAMKGESDKIVGLKYRHHLNRVKDLLNEVIVERRKLIQIQMQPSHTYLDPVSPRSDYSNPFSHKSPTLATSRQRSAIDLLSQIQTMQQNGGGLTRSTSVSNIMRRKLPVLNSGYPFSLVRKSLDNASSGESSGSLAKDYETRRQKMLRDLEVKLQRQRSSEELMKNHMIKLKKQEENVKYIQEEQQYKFQKQQEKRNIHANRYQQLLTEQDQKSREIIDRWRQEDEEDRRTKWDKVWNNYGRNSVSQSTSRSKDRLQQVKQSIDQLVSHRMNVLEHKMRKSEDTYRSQLYLKIRQSHELNERLNEKIADARDYKSHQEYDKAVKHHQLQRKYLEKLQQRMRDQQYNSEVIQHKRKEQQERFSRNIQGERDQSKEKLQELLARFQKAEELRKQQAEKQEDRSKIKREIGKLKEMDKQELQARLKRIADTKKLMILMKEKESQEKISQIREKQEREMRIRKEFDMKVALDKLTIRSKFMSQSITGAQSQMSRQQLPQIMSMMVKSHHNQQDDGVKRAGKAIFQTQNTKRDLTPGV</sequence>
<gene>
    <name evidence="2" type="ORF">FGO68_gene10369</name>
</gene>
<protein>
    <submittedName>
        <fullName evidence="2">Uncharacterized protein</fullName>
    </submittedName>
</protein>
<dbReference type="EMBL" id="RRYP01006628">
    <property type="protein sequence ID" value="TNV81059.1"/>
    <property type="molecule type" value="Genomic_DNA"/>
</dbReference>
<feature type="region of interest" description="Disordered" evidence="1">
    <location>
        <begin position="392"/>
        <end position="413"/>
    </location>
</feature>
<name>A0A8J8NUQ1_HALGN</name>